<protein>
    <submittedName>
        <fullName evidence="2">Uncharacterized protein</fullName>
    </submittedName>
</protein>
<feature type="compositionally biased region" description="Low complexity" evidence="1">
    <location>
        <begin position="102"/>
        <end position="117"/>
    </location>
</feature>
<feature type="compositionally biased region" description="Low complexity" evidence="1">
    <location>
        <begin position="57"/>
        <end position="66"/>
    </location>
</feature>
<dbReference type="EnsemblMetazoa" id="PPA37034.1">
    <property type="protein sequence ID" value="PPA37034.1"/>
    <property type="gene ID" value="WBGene00275403"/>
</dbReference>
<reference evidence="2" key="2">
    <citation type="submission" date="2022-06" db="UniProtKB">
        <authorList>
            <consortium name="EnsemblMetazoa"/>
        </authorList>
    </citation>
    <scope>IDENTIFICATION</scope>
    <source>
        <strain evidence="2">PS312</strain>
    </source>
</reference>
<feature type="region of interest" description="Disordered" evidence="1">
    <location>
        <begin position="91"/>
        <end position="118"/>
    </location>
</feature>
<gene>
    <name evidence="2" type="primary">WBGene00275403</name>
</gene>
<organism evidence="2 3">
    <name type="scientific">Pristionchus pacificus</name>
    <name type="common">Parasitic nematode worm</name>
    <dbReference type="NCBI Taxonomy" id="54126"/>
    <lineage>
        <taxon>Eukaryota</taxon>
        <taxon>Metazoa</taxon>
        <taxon>Ecdysozoa</taxon>
        <taxon>Nematoda</taxon>
        <taxon>Chromadorea</taxon>
        <taxon>Rhabditida</taxon>
        <taxon>Rhabditina</taxon>
        <taxon>Diplogasteromorpha</taxon>
        <taxon>Diplogasteroidea</taxon>
        <taxon>Neodiplogasteridae</taxon>
        <taxon>Pristionchus</taxon>
    </lineage>
</organism>
<feature type="region of interest" description="Disordered" evidence="1">
    <location>
        <begin position="1"/>
        <end position="66"/>
    </location>
</feature>
<accession>A0A2A6BES3</accession>
<sequence>MPKNNTKKATKDNQKSIFVDPTSDKTKGISARDFPPELGLNGSTRRVLRSSRKGEEPLMPLPDDLPLITRTFKDEPTATSTPRRDAYKKRPVANPIDGASNAIATPASSNPTAAAEAQPSAVRISTNPAAKANGEPTVVTAAPVAAKAQPSAANATNAASKANAAPVVVNPTAANTTGTMGTGARFNGPASGRNLAAPRVDGAATAAPTAVPANAAAAAAVRRPAQPHRPVMMERVTGVNVASEPLTTITTTLANSFYDLALQVQQSKVDINQMKLDLMKNLKKVPIKERLQLCMDVIEGAQPAKPAADVIEGPQPAIPAAVTRKRPATADAASPDIVVVKRERP</sequence>
<keyword evidence="3" id="KW-1185">Reference proteome</keyword>
<evidence type="ECO:0000313" key="2">
    <source>
        <dbReference type="EnsemblMetazoa" id="PPA37034.1"/>
    </source>
</evidence>
<dbReference type="AlphaFoldDB" id="A0A2A6BES3"/>
<name>A0A2A6BES3_PRIPA</name>
<reference evidence="3" key="1">
    <citation type="journal article" date="2008" name="Nat. Genet.">
        <title>The Pristionchus pacificus genome provides a unique perspective on nematode lifestyle and parasitism.</title>
        <authorList>
            <person name="Dieterich C."/>
            <person name="Clifton S.W."/>
            <person name="Schuster L.N."/>
            <person name="Chinwalla A."/>
            <person name="Delehaunty K."/>
            <person name="Dinkelacker I."/>
            <person name="Fulton L."/>
            <person name="Fulton R."/>
            <person name="Godfrey J."/>
            <person name="Minx P."/>
            <person name="Mitreva M."/>
            <person name="Roeseler W."/>
            <person name="Tian H."/>
            <person name="Witte H."/>
            <person name="Yang S.P."/>
            <person name="Wilson R.K."/>
            <person name="Sommer R.J."/>
        </authorList>
    </citation>
    <scope>NUCLEOTIDE SEQUENCE [LARGE SCALE GENOMIC DNA]</scope>
    <source>
        <strain evidence="3">PS312</strain>
    </source>
</reference>
<accession>A0A8R1URA2</accession>
<proteinExistence type="predicted"/>
<evidence type="ECO:0000256" key="1">
    <source>
        <dbReference type="SAM" id="MobiDB-lite"/>
    </source>
</evidence>
<dbReference type="Proteomes" id="UP000005239">
    <property type="component" value="Unassembled WGS sequence"/>
</dbReference>
<evidence type="ECO:0000313" key="3">
    <source>
        <dbReference type="Proteomes" id="UP000005239"/>
    </source>
</evidence>